<evidence type="ECO:0000259" key="4">
    <source>
        <dbReference type="SMART" id="SM00563"/>
    </source>
</evidence>
<feature type="domain" description="Phospholipid/glycerol acyltransferase" evidence="4">
    <location>
        <begin position="55"/>
        <end position="175"/>
    </location>
</feature>
<dbReference type="PANTHER" id="PTHR10434:SF11">
    <property type="entry name" value="1-ACYL-SN-GLYCEROL-3-PHOSPHATE ACYLTRANSFERASE"/>
    <property type="match status" value="1"/>
</dbReference>
<keyword evidence="1" id="KW-0808">Transferase</keyword>
<dbReference type="EMBL" id="CP114014">
    <property type="protein sequence ID" value="XAY05480.1"/>
    <property type="molecule type" value="Genomic_DNA"/>
</dbReference>
<proteinExistence type="predicted"/>
<keyword evidence="2" id="KW-0012">Acyltransferase</keyword>
<dbReference type="SMART" id="SM00563">
    <property type="entry name" value="PlsC"/>
    <property type="match status" value="1"/>
</dbReference>
<dbReference type="InterPro" id="IPR002123">
    <property type="entry name" value="Plipid/glycerol_acylTrfase"/>
</dbReference>
<accession>A0AAU7AV41</accession>
<sequence length="273" mass="29119">MDSGADSMDQPWARTLPARVAREAIICGVFGPLMDIYTRRAVVGHEHLETLDQPVIFVANHASHMDTPALLRALPTRWRRRTTVAAAADYFYVKRHLANAVSLAFCTVPLERQGGTLHEGPPAHLTRLLDERWSVVVFAEGTRSRDGSVGRLRAGSAVMAMAYGVPIVPVYVGGTHEAMPTGRSWPTRAPGGLLGHRRPATIAFGAPITPAPGEGPREVMERVRLFLAASGGDTTPDPRIAAGRERAARAASAAGNDSADDGSGPVADQRQPA</sequence>
<evidence type="ECO:0000256" key="2">
    <source>
        <dbReference type="ARBA" id="ARBA00023315"/>
    </source>
</evidence>
<protein>
    <recommendedName>
        <fullName evidence="4">Phospholipid/glycerol acyltransferase domain-containing protein</fullName>
    </recommendedName>
</protein>
<dbReference type="Pfam" id="PF01553">
    <property type="entry name" value="Acyltransferase"/>
    <property type="match status" value="1"/>
</dbReference>
<organism evidence="5">
    <name type="scientific">Paraconexibacter sp. AEG42_29</name>
    <dbReference type="NCBI Taxonomy" id="2997339"/>
    <lineage>
        <taxon>Bacteria</taxon>
        <taxon>Bacillati</taxon>
        <taxon>Actinomycetota</taxon>
        <taxon>Thermoleophilia</taxon>
        <taxon>Solirubrobacterales</taxon>
        <taxon>Paraconexibacteraceae</taxon>
        <taxon>Paraconexibacter</taxon>
    </lineage>
</organism>
<feature type="compositionally biased region" description="Low complexity" evidence="3">
    <location>
        <begin position="249"/>
        <end position="263"/>
    </location>
</feature>
<evidence type="ECO:0000313" key="5">
    <source>
        <dbReference type="EMBL" id="XAY05480.1"/>
    </source>
</evidence>
<dbReference type="PANTHER" id="PTHR10434">
    <property type="entry name" value="1-ACYL-SN-GLYCEROL-3-PHOSPHATE ACYLTRANSFERASE"/>
    <property type="match status" value="1"/>
</dbReference>
<gene>
    <name evidence="5" type="ORF">DSM112329_02333</name>
</gene>
<name>A0AAU7AV41_9ACTN</name>
<feature type="region of interest" description="Disordered" evidence="3">
    <location>
        <begin position="230"/>
        <end position="273"/>
    </location>
</feature>
<reference evidence="5" key="1">
    <citation type="submission" date="2022-12" db="EMBL/GenBank/DDBJ databases">
        <title>Paraconexibacter alkalitolerans sp. nov. and Baekduia alba sp. nov., isolated from soil and emended description of the genera Paraconexibacter (Chun et al., 2020) and Baekduia (An et al., 2020).</title>
        <authorList>
            <person name="Vieira S."/>
            <person name="Huber K.J."/>
            <person name="Geppert A."/>
            <person name="Wolf J."/>
            <person name="Neumann-Schaal M."/>
            <person name="Muesken M."/>
            <person name="Overmann J."/>
        </authorList>
    </citation>
    <scope>NUCLEOTIDE SEQUENCE</scope>
    <source>
        <strain evidence="5">AEG42_29</strain>
    </source>
</reference>
<dbReference type="KEGG" id="parq:DSM112329_02333"/>
<dbReference type="SUPFAM" id="SSF69593">
    <property type="entry name" value="Glycerol-3-phosphate (1)-acyltransferase"/>
    <property type="match status" value="1"/>
</dbReference>
<dbReference type="GO" id="GO:0006654">
    <property type="term" value="P:phosphatidic acid biosynthetic process"/>
    <property type="evidence" value="ECO:0007669"/>
    <property type="project" value="TreeGrafter"/>
</dbReference>
<dbReference type="AlphaFoldDB" id="A0AAU7AV41"/>
<dbReference type="GO" id="GO:0003841">
    <property type="term" value="F:1-acylglycerol-3-phosphate O-acyltransferase activity"/>
    <property type="evidence" value="ECO:0007669"/>
    <property type="project" value="TreeGrafter"/>
</dbReference>
<dbReference type="CDD" id="cd07989">
    <property type="entry name" value="LPLAT_AGPAT-like"/>
    <property type="match status" value="1"/>
</dbReference>
<evidence type="ECO:0000256" key="1">
    <source>
        <dbReference type="ARBA" id="ARBA00022679"/>
    </source>
</evidence>
<evidence type="ECO:0000256" key="3">
    <source>
        <dbReference type="SAM" id="MobiDB-lite"/>
    </source>
</evidence>
<dbReference type="RefSeq" id="WP_354701987.1">
    <property type="nucleotide sequence ID" value="NZ_CP114014.1"/>
</dbReference>